<feature type="non-terminal residue" evidence="3">
    <location>
        <position position="1"/>
    </location>
</feature>
<evidence type="ECO:0000256" key="1">
    <source>
        <dbReference type="ARBA" id="ARBA00022441"/>
    </source>
</evidence>
<dbReference type="PANTHER" id="PTHR46344">
    <property type="entry name" value="OS02G0202900 PROTEIN"/>
    <property type="match status" value="1"/>
</dbReference>
<keyword evidence="2" id="KW-0677">Repeat</keyword>
<dbReference type="SMART" id="SM00612">
    <property type="entry name" value="Kelch"/>
    <property type="match status" value="4"/>
</dbReference>
<dbReference type="Gene3D" id="2.120.10.80">
    <property type="entry name" value="Kelch-type beta propeller"/>
    <property type="match status" value="1"/>
</dbReference>
<keyword evidence="4" id="KW-1185">Reference proteome</keyword>
<dbReference type="InterPro" id="IPR006652">
    <property type="entry name" value="Kelch_1"/>
</dbReference>
<evidence type="ECO:0000256" key="2">
    <source>
        <dbReference type="ARBA" id="ARBA00022737"/>
    </source>
</evidence>
<protein>
    <submittedName>
        <fullName evidence="3">Influenza virus NS1A binding protein</fullName>
    </submittedName>
</protein>
<keyword evidence="1" id="KW-0880">Kelch repeat</keyword>
<gene>
    <name evidence="3" type="primary">IVNS1ABP</name>
    <name evidence="3" type="ORF">Ciccas_013175</name>
</gene>
<evidence type="ECO:0000313" key="4">
    <source>
        <dbReference type="Proteomes" id="UP001626550"/>
    </source>
</evidence>
<sequence length="294" mass="32706">TIKRRELNLHSTTFCRHFTCRANNYSQKTESVSVLVPKWPEDDLGGFCAALVNGAIHVIGGAIGIKAQKSHYMLPLGAKEWQHAPDMGVARQCASCIVVDRDIYVIGGDDSLSNRCLASCEVFNTVTGEWRRNVPDMIEGRCHFALSRIGDAIFVFGGWNGENCLSTCERYNLEENQWSVIQPMKYERYGCSASTFRNQIFVVGGWGTGSTLKAVEMYDVVSNQWSSVADLKKGHSYCAIYSDGRETLLVAGGLCMDGPSDTMERFDAETGEWILLPQKMLHPINTLVNPQLMQ</sequence>
<dbReference type="Proteomes" id="UP001626550">
    <property type="component" value="Unassembled WGS sequence"/>
</dbReference>
<dbReference type="SUPFAM" id="SSF117281">
    <property type="entry name" value="Kelch motif"/>
    <property type="match status" value="1"/>
</dbReference>
<accession>A0ABD2PLD6</accession>
<dbReference type="InterPro" id="IPR015915">
    <property type="entry name" value="Kelch-typ_b-propeller"/>
</dbReference>
<name>A0ABD2PLD6_9PLAT</name>
<organism evidence="3 4">
    <name type="scientific">Cichlidogyrus casuarinus</name>
    <dbReference type="NCBI Taxonomy" id="1844966"/>
    <lineage>
        <taxon>Eukaryota</taxon>
        <taxon>Metazoa</taxon>
        <taxon>Spiralia</taxon>
        <taxon>Lophotrochozoa</taxon>
        <taxon>Platyhelminthes</taxon>
        <taxon>Monogenea</taxon>
        <taxon>Monopisthocotylea</taxon>
        <taxon>Dactylogyridea</taxon>
        <taxon>Ancyrocephalidae</taxon>
        <taxon>Cichlidogyrus</taxon>
    </lineage>
</organism>
<dbReference type="EMBL" id="JBJKFK010005485">
    <property type="protein sequence ID" value="KAL3308295.1"/>
    <property type="molecule type" value="Genomic_DNA"/>
</dbReference>
<comment type="caution">
    <text evidence="3">The sequence shown here is derived from an EMBL/GenBank/DDBJ whole genome shotgun (WGS) entry which is preliminary data.</text>
</comment>
<dbReference type="Pfam" id="PF24681">
    <property type="entry name" value="Kelch_KLHDC2_KLHL20_DRC7"/>
    <property type="match status" value="1"/>
</dbReference>
<proteinExistence type="predicted"/>
<dbReference type="AlphaFoldDB" id="A0ABD2PLD6"/>
<dbReference type="PANTHER" id="PTHR46344:SF27">
    <property type="entry name" value="KELCH REPEAT SUPERFAMILY PROTEIN"/>
    <property type="match status" value="1"/>
</dbReference>
<reference evidence="3 4" key="1">
    <citation type="submission" date="2024-11" db="EMBL/GenBank/DDBJ databases">
        <title>Adaptive evolution of stress response genes in parasites aligns with host niche diversity.</title>
        <authorList>
            <person name="Hahn C."/>
            <person name="Resl P."/>
        </authorList>
    </citation>
    <scope>NUCLEOTIDE SEQUENCE [LARGE SCALE GENOMIC DNA]</scope>
    <source>
        <strain evidence="3">EGGRZ-B1_66</strain>
        <tissue evidence="3">Body</tissue>
    </source>
</reference>
<evidence type="ECO:0000313" key="3">
    <source>
        <dbReference type="EMBL" id="KAL3308295.1"/>
    </source>
</evidence>